<organism evidence="2 3">
    <name type="scientific">Acetobacter garciniae</name>
    <dbReference type="NCBI Taxonomy" id="2817435"/>
    <lineage>
        <taxon>Bacteria</taxon>
        <taxon>Pseudomonadati</taxon>
        <taxon>Pseudomonadota</taxon>
        <taxon>Alphaproteobacteria</taxon>
        <taxon>Acetobacterales</taxon>
        <taxon>Acetobacteraceae</taxon>
        <taxon>Acetobacter</taxon>
    </lineage>
</organism>
<gene>
    <name evidence="2" type="ORF">J2D77_06320</name>
</gene>
<proteinExistence type="predicted"/>
<feature type="region of interest" description="Disordered" evidence="1">
    <location>
        <begin position="1"/>
        <end position="40"/>
    </location>
</feature>
<accession>A0A939HL59</accession>
<evidence type="ECO:0000256" key="1">
    <source>
        <dbReference type="SAM" id="MobiDB-lite"/>
    </source>
</evidence>
<dbReference type="EMBL" id="JAFVMH010000002">
    <property type="protein sequence ID" value="MBO1324765.1"/>
    <property type="molecule type" value="Genomic_DNA"/>
</dbReference>
<sequence>MRRGFLDLEDFGAAPGLDESAKEAAAEPPPPVVEPVPDPNLLTMTRDEAAAAHDAAFRDGYEKGAAEKEAALQSHYESCVAALAAGFEAENLRRDQALEDLTRTFVATVVEIVRGLTALDGSVLGGIERDFVADAQAFVKECEGPVTIRCTAGDGAPLQALFKDNEAVRLETVPGDADSPITIVSAANTIVIDPKEWRRSMAEKIVAAVTALAGQRIGQPLHTA</sequence>
<protein>
    <recommendedName>
        <fullName evidence="4">Flagellar assembly protein FliH/Type III secretion system HrpE domain-containing protein</fullName>
    </recommendedName>
</protein>
<dbReference type="Proteomes" id="UP000664073">
    <property type="component" value="Unassembled WGS sequence"/>
</dbReference>
<evidence type="ECO:0000313" key="2">
    <source>
        <dbReference type="EMBL" id="MBO1324765.1"/>
    </source>
</evidence>
<feature type="compositionally biased region" description="Pro residues" evidence="1">
    <location>
        <begin position="27"/>
        <end position="38"/>
    </location>
</feature>
<dbReference type="AlphaFoldDB" id="A0A939HL59"/>
<comment type="caution">
    <text evidence="2">The sequence shown here is derived from an EMBL/GenBank/DDBJ whole genome shotgun (WGS) entry which is preliminary data.</text>
</comment>
<name>A0A939HL59_9PROT</name>
<evidence type="ECO:0008006" key="4">
    <source>
        <dbReference type="Google" id="ProtNLM"/>
    </source>
</evidence>
<keyword evidence="3" id="KW-1185">Reference proteome</keyword>
<reference evidence="2" key="1">
    <citation type="submission" date="2021-03" db="EMBL/GenBank/DDBJ databases">
        <title>The complete genome sequence of Acetobacter sp. TBRC 12339.</title>
        <authorList>
            <person name="Charoenyingcharoen P."/>
            <person name="Yukphan P."/>
        </authorList>
    </citation>
    <scope>NUCLEOTIDE SEQUENCE</scope>
    <source>
        <strain evidence="2">TBRC 12339</strain>
    </source>
</reference>
<evidence type="ECO:0000313" key="3">
    <source>
        <dbReference type="Proteomes" id="UP000664073"/>
    </source>
</evidence>